<keyword evidence="3" id="KW-1185">Reference proteome</keyword>
<name>A9VDK3_MONBE</name>
<dbReference type="InParanoid" id="A9VDK3"/>
<dbReference type="EMBL" id="CH991588">
    <property type="protein sequence ID" value="EDQ84410.1"/>
    <property type="molecule type" value="Genomic_DNA"/>
</dbReference>
<reference evidence="2 3" key="1">
    <citation type="journal article" date="2008" name="Nature">
        <title>The genome of the choanoflagellate Monosiga brevicollis and the origin of metazoans.</title>
        <authorList>
            <consortium name="JGI Sequencing"/>
            <person name="King N."/>
            <person name="Westbrook M.J."/>
            <person name="Young S.L."/>
            <person name="Kuo A."/>
            <person name="Abedin M."/>
            <person name="Chapman J."/>
            <person name="Fairclough S."/>
            <person name="Hellsten U."/>
            <person name="Isogai Y."/>
            <person name="Letunic I."/>
            <person name="Marr M."/>
            <person name="Pincus D."/>
            <person name="Putnam N."/>
            <person name="Rokas A."/>
            <person name="Wright K.J."/>
            <person name="Zuzow R."/>
            <person name="Dirks W."/>
            <person name="Good M."/>
            <person name="Goodstein D."/>
            <person name="Lemons D."/>
            <person name="Li W."/>
            <person name="Lyons J.B."/>
            <person name="Morris A."/>
            <person name="Nichols S."/>
            <person name="Richter D.J."/>
            <person name="Salamov A."/>
            <person name="Bork P."/>
            <person name="Lim W.A."/>
            <person name="Manning G."/>
            <person name="Miller W.T."/>
            <person name="McGinnis W."/>
            <person name="Shapiro H."/>
            <person name="Tjian R."/>
            <person name="Grigoriev I.V."/>
            <person name="Rokhsar D."/>
        </authorList>
    </citation>
    <scope>NUCLEOTIDE SEQUENCE [LARGE SCALE GENOMIC DNA]</scope>
    <source>
        <strain evidence="3">MX1 / ATCC 50154</strain>
    </source>
</reference>
<dbReference type="KEGG" id="mbr:MONBRDRAFT_12869"/>
<dbReference type="RefSeq" id="XP_001750811.1">
    <property type="nucleotide sequence ID" value="XM_001750759.1"/>
</dbReference>
<dbReference type="Proteomes" id="UP000001357">
    <property type="component" value="Unassembled WGS sequence"/>
</dbReference>
<keyword evidence="1" id="KW-0732">Signal</keyword>
<feature type="chain" id="PRO_5002745548" evidence="1">
    <location>
        <begin position="42"/>
        <end position="350"/>
    </location>
</feature>
<feature type="signal peptide" evidence="1">
    <location>
        <begin position="1"/>
        <end position="41"/>
    </location>
</feature>
<proteinExistence type="predicted"/>
<dbReference type="GeneID" id="5896076"/>
<sequence>MAHSTLTFNEMQQLERRHRRWRQRWLAVVLAVAMLDGACPGETSDASIGVGDQGSLVLTSGAGGAVWTGAWNVLGQLDAANKSRQVWDFEAGPLEPYGALSIPSTVVRGPLVVLSTEFYPLPERVRAGTTSLELSGSFQALVPMSGVVNYVLIDCWAEERQITSLLVRRNVASQVTIEAVMATWLQVHASAEAVALYQAASNSTIHLGIYAGRTDKLPLIVVTTTLRAVLQTPQPSSSLATLALSLPSEVRDLLAAQGQSLYAMLHDRSYTYVYPIILPANGTQIRTAVGRVTGEAWFDDLTNQLAFRPGTTRFRVGLLLNHPDFNIPAESIANATTILNNFAIREVINL</sequence>
<evidence type="ECO:0000313" key="3">
    <source>
        <dbReference type="Proteomes" id="UP000001357"/>
    </source>
</evidence>
<gene>
    <name evidence="2" type="ORF">MONBRDRAFT_12869</name>
</gene>
<protein>
    <submittedName>
        <fullName evidence="2">Uncharacterized protein</fullName>
    </submittedName>
</protein>
<accession>A9VDK3</accession>
<organism evidence="2 3">
    <name type="scientific">Monosiga brevicollis</name>
    <name type="common">Choanoflagellate</name>
    <dbReference type="NCBI Taxonomy" id="81824"/>
    <lineage>
        <taxon>Eukaryota</taxon>
        <taxon>Choanoflagellata</taxon>
        <taxon>Craspedida</taxon>
        <taxon>Salpingoecidae</taxon>
        <taxon>Monosiga</taxon>
    </lineage>
</organism>
<dbReference type="AlphaFoldDB" id="A9VDK3"/>
<evidence type="ECO:0000256" key="1">
    <source>
        <dbReference type="SAM" id="SignalP"/>
    </source>
</evidence>
<evidence type="ECO:0000313" key="2">
    <source>
        <dbReference type="EMBL" id="EDQ84410.1"/>
    </source>
</evidence>